<gene>
    <name evidence="1" type="ORF">FG87_08310</name>
</gene>
<evidence type="ECO:0000313" key="2">
    <source>
        <dbReference type="Proteomes" id="UP000031364"/>
    </source>
</evidence>
<evidence type="ECO:0000313" key="1">
    <source>
        <dbReference type="EMBL" id="KIA65223.1"/>
    </source>
</evidence>
<comment type="caution">
    <text evidence="1">The sequence shown here is derived from an EMBL/GenBank/DDBJ whole genome shotgun (WGS) entry which is preliminary data.</text>
</comment>
<accession>A0ABR4ZIJ5</accession>
<organism evidence="1 2">
    <name type="scientific">Nocardia vulneris</name>
    <dbReference type="NCBI Taxonomy" id="1141657"/>
    <lineage>
        <taxon>Bacteria</taxon>
        <taxon>Bacillati</taxon>
        <taxon>Actinomycetota</taxon>
        <taxon>Actinomycetes</taxon>
        <taxon>Mycobacteriales</taxon>
        <taxon>Nocardiaceae</taxon>
        <taxon>Nocardia</taxon>
    </lineage>
</organism>
<keyword evidence="2" id="KW-1185">Reference proteome</keyword>
<dbReference type="EMBL" id="JNFP01000008">
    <property type="protein sequence ID" value="KIA65223.1"/>
    <property type="molecule type" value="Genomic_DNA"/>
</dbReference>
<sequence>MSITSQGQFPVSSAPSFAELADVRSAPVTFGYYQQNVAEARAAVAHNRAERRGPIGWWNRHPVLTAGLSFGVALNLALLPMAQNAMLTVLGNVF</sequence>
<protein>
    <submittedName>
        <fullName evidence="1">Uncharacterized protein</fullName>
    </submittedName>
</protein>
<reference evidence="1 2" key="1">
    <citation type="journal article" date="2014" name="Int. J. Syst. Evol. Microbiol.">
        <title>Nocardia vulneris sp. nov., isolated from wounds of human patients in North America.</title>
        <authorList>
            <person name="Lasker B.A."/>
            <person name="Bell M."/>
            <person name="Klenk H.P."/>
            <person name="Sproer C."/>
            <person name="Schumann C."/>
            <person name="Schumann P."/>
            <person name="Brown J.M."/>
        </authorList>
    </citation>
    <scope>NUCLEOTIDE SEQUENCE [LARGE SCALE GENOMIC DNA]</scope>
    <source>
        <strain evidence="1 2">W9851</strain>
    </source>
</reference>
<proteinExistence type="predicted"/>
<dbReference type="Proteomes" id="UP000031364">
    <property type="component" value="Unassembled WGS sequence"/>
</dbReference>
<dbReference type="RefSeq" id="WP_043666927.1">
    <property type="nucleotide sequence ID" value="NZ_BDCI01000015.1"/>
</dbReference>
<name>A0ABR4ZIJ5_9NOCA</name>